<evidence type="ECO:0000259" key="2">
    <source>
        <dbReference type="PROSITE" id="PS50053"/>
    </source>
</evidence>
<organism evidence="3 4">
    <name type="scientific">Cryptosporidium xiaoi</name>
    <dbReference type="NCBI Taxonomy" id="659607"/>
    <lineage>
        <taxon>Eukaryota</taxon>
        <taxon>Sar</taxon>
        <taxon>Alveolata</taxon>
        <taxon>Apicomplexa</taxon>
        <taxon>Conoidasida</taxon>
        <taxon>Coccidia</taxon>
        <taxon>Eucoccidiorida</taxon>
        <taxon>Eimeriorina</taxon>
        <taxon>Cryptosporidiidae</taxon>
        <taxon>Cryptosporidium</taxon>
    </lineage>
</organism>
<feature type="compositionally biased region" description="Low complexity" evidence="1">
    <location>
        <begin position="396"/>
        <end position="414"/>
    </location>
</feature>
<feature type="region of interest" description="Disordered" evidence="1">
    <location>
        <begin position="881"/>
        <end position="968"/>
    </location>
</feature>
<gene>
    <name evidence="3" type="ORF">RS030_182712</name>
</gene>
<feature type="region of interest" description="Disordered" evidence="1">
    <location>
        <begin position="39"/>
        <end position="79"/>
    </location>
</feature>
<dbReference type="GO" id="GO:0036503">
    <property type="term" value="P:ERAD pathway"/>
    <property type="evidence" value="ECO:0007669"/>
    <property type="project" value="TreeGrafter"/>
</dbReference>
<feature type="region of interest" description="Disordered" evidence="1">
    <location>
        <begin position="227"/>
        <end position="248"/>
    </location>
</feature>
<dbReference type="GO" id="GO:0071818">
    <property type="term" value="C:BAT3 complex"/>
    <property type="evidence" value="ECO:0007669"/>
    <property type="project" value="TreeGrafter"/>
</dbReference>
<reference evidence="3 4" key="1">
    <citation type="submission" date="2023-10" db="EMBL/GenBank/DDBJ databases">
        <title>Comparative genomics analysis reveals potential genetic determinants of host preference in Cryptosporidium xiaoi.</title>
        <authorList>
            <person name="Xiao L."/>
            <person name="Li J."/>
        </authorList>
    </citation>
    <scope>NUCLEOTIDE SEQUENCE [LARGE SCALE GENOMIC DNA]</scope>
    <source>
        <strain evidence="3 4">52996</strain>
    </source>
</reference>
<evidence type="ECO:0000313" key="3">
    <source>
        <dbReference type="EMBL" id="KAK6590107.1"/>
    </source>
</evidence>
<dbReference type="PANTHER" id="PTHR15204">
    <property type="entry name" value="LARGE PROLINE-RICH PROTEIN BAG6"/>
    <property type="match status" value="1"/>
</dbReference>
<dbReference type="SUPFAM" id="SSF54236">
    <property type="entry name" value="Ubiquitin-like"/>
    <property type="match status" value="1"/>
</dbReference>
<dbReference type="GO" id="GO:0051787">
    <property type="term" value="F:misfolded protein binding"/>
    <property type="evidence" value="ECO:0007669"/>
    <property type="project" value="TreeGrafter"/>
</dbReference>
<dbReference type="Pfam" id="PF00240">
    <property type="entry name" value="ubiquitin"/>
    <property type="match status" value="1"/>
</dbReference>
<feature type="compositionally biased region" description="Polar residues" evidence="1">
    <location>
        <begin position="39"/>
        <end position="51"/>
    </location>
</feature>
<dbReference type="InterPro" id="IPR000626">
    <property type="entry name" value="Ubiquitin-like_dom"/>
</dbReference>
<dbReference type="AlphaFoldDB" id="A0AAV9XZL4"/>
<name>A0AAV9XZL4_9CRYT</name>
<accession>A0AAV9XZL4</accession>
<dbReference type="GO" id="GO:0031593">
    <property type="term" value="F:polyubiquitin modification-dependent protein binding"/>
    <property type="evidence" value="ECO:0007669"/>
    <property type="project" value="TreeGrafter"/>
</dbReference>
<feature type="compositionally biased region" description="Low complexity" evidence="1">
    <location>
        <begin position="108"/>
        <end position="122"/>
    </location>
</feature>
<dbReference type="InterPro" id="IPR029071">
    <property type="entry name" value="Ubiquitin-like_domsf"/>
</dbReference>
<evidence type="ECO:0000313" key="4">
    <source>
        <dbReference type="Proteomes" id="UP001311799"/>
    </source>
</evidence>
<evidence type="ECO:0000256" key="1">
    <source>
        <dbReference type="SAM" id="MobiDB-lite"/>
    </source>
</evidence>
<protein>
    <submittedName>
        <fullName evidence="3">UB domain containing</fullName>
    </submittedName>
</protein>
<proteinExistence type="predicted"/>
<dbReference type="PROSITE" id="PS50053">
    <property type="entry name" value="UBIQUITIN_2"/>
    <property type="match status" value="1"/>
</dbReference>
<keyword evidence="4" id="KW-1185">Reference proteome</keyword>
<comment type="caution">
    <text evidence="3">The sequence shown here is derived from an EMBL/GenBank/DDBJ whole genome shotgun (WGS) entry which is preliminary data.</text>
</comment>
<feature type="compositionally biased region" description="Polar residues" evidence="1">
    <location>
        <begin position="380"/>
        <end position="395"/>
    </location>
</feature>
<feature type="compositionally biased region" description="Low complexity" evidence="1">
    <location>
        <begin position="356"/>
        <end position="379"/>
    </location>
</feature>
<feature type="compositionally biased region" description="Polar residues" evidence="1">
    <location>
        <begin position="889"/>
        <end position="960"/>
    </location>
</feature>
<feature type="domain" description="Ubiquitin-like" evidence="2">
    <location>
        <begin position="150"/>
        <end position="225"/>
    </location>
</feature>
<dbReference type="Proteomes" id="UP001311799">
    <property type="component" value="Unassembled WGS sequence"/>
</dbReference>
<feature type="region of interest" description="Disordered" evidence="1">
    <location>
        <begin position="356"/>
        <end position="431"/>
    </location>
</feature>
<dbReference type="Gene3D" id="3.10.20.90">
    <property type="entry name" value="Phosphatidylinositol 3-kinase Catalytic Subunit, Chain A, domain 1"/>
    <property type="match status" value="1"/>
</dbReference>
<sequence>MSGEDGSSGISKEEASSNKRLNALDSDICKDINDSGSNIGTNINVGLKNNESLSSSRSVVDSTRTNSASEYLSDQNNNKEEITDGFVMIDSNTKSDKEILKETNRTTDVSSNDNSNSSADVNNFDDKKDEMEVVVEEVVVGVEGNSEDKLTIVVRPLNGRDLTVVSSSNSTIRQLKELIEVQSGIEAANQRLIFRGRCMLDNETVGHYFNENGVIIHLVPYIRNNNSQENGPEGATRRENSNNNSNSAIPEINFQGFFPEFGGVSGLGSGSTFAGGFPGAMMFGAIRLDREASATPETEDLVQRVLRSFGDAVGNSGMEGGIIREQGVGTETNNRNFNLYNLPGNIHSSTRVINVNGASNNNETTGTSSGNSGVNSTQSRRVSPNIGTSRMSETVDNINNNSSNSIQGGNNDIGARNNDLRGEQISGNHPMGRIGTIVSRIFQAFNHPMADIVRDPTGNISLSNRRTSHNIVVDPTNNNSSSTTNNGDANLIYTGDRRVSGGNNNANTFVNDTSNISNTRSRVATANDTAGIGGVAATAAAAAAIGGAATTAATNTNPRSEVGPGWGQFTAAGGMPGVLPISGRSGVSVTTIPLPNLSIPVTIRATSTRIPTTNISSNGIRTIGIGGATNGGGPSENPSNYGNFDSSIAINRENNSNNVNDFYRRSSDNYFRSISDILEQSASQLQLVASGIREIGGIENPNSNRNNATYLPPIPCTTSNFVISNNNSANNGVNGNPTDYVQHHSHRLYISNELIYRFLPWNSLNDLMNILERDSGWRRPRIGIPPQPIDLHESGPLSVFISVYLQALFVVQSNLLQVQAWQERFARLDVPRLCYTVHMLTLISQISAYLASLLAWLFHNMAQHVEQDRLVDTLQWRRNTNDEQGPVEGSNNNFQNISGGNISQNYANENSSQDMHVDDNSSAVKESNLNDNSLVPPININNLSIGNEANANDNAEQTGQNMKSVSSVSLNSNSCNNVNVAGNSVLESNSSSNSNRNCVPRPFSTAYTMGSLNPSNNSFGISRLIRIQTNDIDEINRGMHESTRDMLRFLVRQTEANLNLPYTRVSAHNNLNNEYRAMFVRDLLRSVSDNPDYINDQDRFPYIKMIFSALNQNNENGQME</sequence>
<feature type="compositionally biased region" description="Low complexity" evidence="1">
    <location>
        <begin position="52"/>
        <end position="67"/>
    </location>
</feature>
<dbReference type="EMBL" id="JAWDEY010000009">
    <property type="protein sequence ID" value="KAK6590107.1"/>
    <property type="molecule type" value="Genomic_DNA"/>
</dbReference>
<feature type="region of interest" description="Disordered" evidence="1">
    <location>
        <begin position="103"/>
        <end position="123"/>
    </location>
</feature>
<dbReference type="SMART" id="SM00213">
    <property type="entry name" value="UBQ"/>
    <property type="match status" value="1"/>
</dbReference>
<dbReference type="PANTHER" id="PTHR15204:SF0">
    <property type="entry name" value="LARGE PROLINE-RICH PROTEIN BAG6"/>
    <property type="match status" value="1"/>
</dbReference>